<feature type="region of interest" description="Disordered" evidence="1">
    <location>
        <begin position="360"/>
        <end position="421"/>
    </location>
</feature>
<gene>
    <name evidence="2" type="ORF">TRSC58_01801</name>
</gene>
<dbReference type="OrthoDB" id="247350at2759"/>
<organism evidence="2 3">
    <name type="scientific">Trypanosoma rangeli SC58</name>
    <dbReference type="NCBI Taxonomy" id="429131"/>
    <lineage>
        <taxon>Eukaryota</taxon>
        <taxon>Discoba</taxon>
        <taxon>Euglenozoa</taxon>
        <taxon>Kinetoplastea</taxon>
        <taxon>Metakinetoplastina</taxon>
        <taxon>Trypanosomatida</taxon>
        <taxon>Trypanosomatidae</taxon>
        <taxon>Trypanosoma</taxon>
        <taxon>Herpetosoma</taxon>
    </lineage>
</organism>
<dbReference type="AlphaFoldDB" id="A0A061J8M4"/>
<accession>A0A061J8M4</accession>
<keyword evidence="3" id="KW-1185">Reference proteome</keyword>
<dbReference type="VEuPathDB" id="TriTrypDB:TRSC58_01801"/>
<name>A0A061J8M4_TRYRA</name>
<sequence>MVSDCRDPVSQLAIVPLEAMEREACEAFRQLLPPPSSTAGDAIPVIFYCARVTRHTRFGRSLPCHLLVSRSHWYLCKPAGRISRCCRIDRIAKVITCRDMYVVWKIEEGRDVVMRLGDANEIAFVANVLRILQASVAGRALPVVEKLAEEHMSLSGADKPQLERRGPEEDACPLPLVSAAEAQQQCTVESVLVMMPPPPSSQPQPRLEFEVGGTQRDARVEAILRYMDDRIENARMPVAPEGAAARVRGSCSNEGATYAEQDAAVMLSPVQPLRAPSTAQSTIRCILPVAEDEPVETQLTLPLPCDFPLDPTPAVVSCRPPPPPPSMPPQCIHLLGEESGEPLEARVALRKLREMEDRITSLERERESEALQRSQVHGDTEAHSPRPPFSEKAKSFRTPSPLPANPFARRTPPPRLSLQQENGCTNTADFERCVAAKSLEERLALRRYEIDLQLHRVSSYIKAGDVQHLPLVTRLQEDLLLLLQAQQTDEEFGTAQRQKSSGVDTAGLRAETTRRGVLGEEDEAGKDNETQEGWFGLDDYDVWAATDEGKEWYNELFGEHLVACKEAMVRNAFTHPTTSL</sequence>
<proteinExistence type="predicted"/>
<feature type="region of interest" description="Disordered" evidence="1">
    <location>
        <begin position="493"/>
        <end position="530"/>
    </location>
</feature>
<dbReference type="Proteomes" id="UP000031737">
    <property type="component" value="Unassembled WGS sequence"/>
</dbReference>
<comment type="caution">
    <text evidence="2">The sequence shown here is derived from an EMBL/GenBank/DDBJ whole genome shotgun (WGS) entry which is preliminary data.</text>
</comment>
<protein>
    <submittedName>
        <fullName evidence="2">Uncharacterized protein</fullName>
    </submittedName>
</protein>
<evidence type="ECO:0000256" key="1">
    <source>
        <dbReference type="SAM" id="MobiDB-lite"/>
    </source>
</evidence>
<evidence type="ECO:0000313" key="2">
    <source>
        <dbReference type="EMBL" id="ESL10466.1"/>
    </source>
</evidence>
<dbReference type="EMBL" id="AUPL01001801">
    <property type="protein sequence ID" value="ESL10466.1"/>
    <property type="molecule type" value="Genomic_DNA"/>
</dbReference>
<evidence type="ECO:0000313" key="3">
    <source>
        <dbReference type="Proteomes" id="UP000031737"/>
    </source>
</evidence>
<feature type="compositionally biased region" description="Basic and acidic residues" evidence="1">
    <location>
        <begin position="360"/>
        <end position="394"/>
    </location>
</feature>
<reference evidence="2 3" key="1">
    <citation type="submission" date="2013-07" db="EMBL/GenBank/DDBJ databases">
        <authorList>
            <person name="Stoco P.H."/>
            <person name="Wagner G."/>
            <person name="Gerber A."/>
            <person name="Zaha A."/>
            <person name="Thompson C."/>
            <person name="Bartholomeu D.C."/>
            <person name="Luckemeyer D.D."/>
            <person name="Bahia D."/>
            <person name="Loreto E."/>
            <person name="Prestes E.B."/>
            <person name="Lima F.M."/>
            <person name="Rodrigues-Luiz G."/>
            <person name="Vallejo G.A."/>
            <person name="Filho J.F."/>
            <person name="Monteiro K.M."/>
            <person name="Tyler K.M."/>
            <person name="de Almeida L.G."/>
            <person name="Ortiz M.F."/>
            <person name="Siervo M.A."/>
            <person name="de Moraes M.H."/>
            <person name="Cunha O.L."/>
            <person name="Mendonca-Neto R."/>
            <person name="Silva R."/>
            <person name="Teixeira S.M."/>
            <person name="Murta S.M."/>
            <person name="Sincero T.C."/>
            <person name="Mendes T.A."/>
            <person name="Urmenyi T.P."/>
            <person name="Silva V.G."/>
            <person name="da Rocha W.D."/>
            <person name="Andersson B."/>
            <person name="Romanha A.J."/>
            <person name="Steindel M."/>
            <person name="de Vasconcelos A.T."/>
            <person name="Grisard E.C."/>
        </authorList>
    </citation>
    <scope>NUCLEOTIDE SEQUENCE [LARGE SCALE GENOMIC DNA]</scope>
    <source>
        <strain evidence="2 3">SC58</strain>
    </source>
</reference>